<dbReference type="HOGENOM" id="CLU_2652542_0_0_11"/>
<dbReference type="STRING" id="649764.HMPREF0762_01862"/>
<dbReference type="Proteomes" id="UP000006001">
    <property type="component" value="Unassembled WGS sequence"/>
</dbReference>
<proteinExistence type="predicted"/>
<gene>
    <name evidence="2" type="ORF">HMPREF0762_01862</name>
</gene>
<dbReference type="AlphaFoldDB" id="D0WJ37"/>
<feature type="compositionally biased region" description="Basic residues" evidence="1">
    <location>
        <begin position="46"/>
        <end position="55"/>
    </location>
</feature>
<accession>D0WJ37</accession>
<comment type="caution">
    <text evidence="2">The sequence shown here is derived from an EMBL/GenBank/DDBJ whole genome shotgun (WGS) entry which is preliminary data.</text>
</comment>
<reference evidence="2" key="1">
    <citation type="submission" date="2009-10" db="EMBL/GenBank/DDBJ databases">
        <authorList>
            <person name="Weinstock G."/>
            <person name="Sodergren E."/>
            <person name="Clifton S."/>
            <person name="Fulton L."/>
            <person name="Fulton B."/>
            <person name="Courtney L."/>
            <person name="Fronick C."/>
            <person name="Harrison M."/>
            <person name="Strong C."/>
            <person name="Farmer C."/>
            <person name="Delahaunty K."/>
            <person name="Markovic C."/>
            <person name="Hall O."/>
            <person name="Minx P."/>
            <person name="Tomlinson C."/>
            <person name="Mitreva M."/>
            <person name="Nelson J."/>
            <person name="Hou S."/>
            <person name="Wollam A."/>
            <person name="Pepin K.H."/>
            <person name="Johnson M."/>
            <person name="Bhonagiri V."/>
            <person name="Nash W.E."/>
            <person name="Warren W."/>
            <person name="Chinwalla A."/>
            <person name="Mardis E.R."/>
            <person name="Wilson R.K."/>
        </authorList>
    </citation>
    <scope>NUCLEOTIDE SEQUENCE [LARGE SCALE GENOMIC DNA]</scope>
    <source>
        <strain evidence="2">ATCC 700122</strain>
    </source>
</reference>
<protein>
    <submittedName>
        <fullName evidence="2">Uncharacterized protein</fullName>
    </submittedName>
</protein>
<sequence length="76" mass="8676">MFYMHDTMLQEGERGKEGARHHRAHRLHRARIGHREIRPSRPPRPSVKRGPHATKGRAVAQPFVRAQESPVVAGRA</sequence>
<evidence type="ECO:0000313" key="2">
    <source>
        <dbReference type="EMBL" id="EEZ60385.1"/>
    </source>
</evidence>
<name>D0WJ37_SLAES</name>
<keyword evidence="3" id="KW-1185">Reference proteome</keyword>
<feature type="compositionally biased region" description="Basic residues" evidence="1">
    <location>
        <begin position="19"/>
        <end position="32"/>
    </location>
</feature>
<feature type="region of interest" description="Disordered" evidence="1">
    <location>
        <begin position="1"/>
        <end position="76"/>
    </location>
</feature>
<evidence type="ECO:0000313" key="3">
    <source>
        <dbReference type="Proteomes" id="UP000006001"/>
    </source>
</evidence>
<organism evidence="2 3">
    <name type="scientific">Slackia exigua (strain ATCC 700122 / DSM 15923 / CIP 105133 / JCM 11022 / KCTC 5966 / S-7)</name>
    <dbReference type="NCBI Taxonomy" id="649764"/>
    <lineage>
        <taxon>Bacteria</taxon>
        <taxon>Bacillati</taxon>
        <taxon>Actinomycetota</taxon>
        <taxon>Coriobacteriia</taxon>
        <taxon>Eggerthellales</taxon>
        <taxon>Eggerthellaceae</taxon>
        <taxon>Slackia</taxon>
    </lineage>
</organism>
<dbReference type="EMBL" id="ACUX02000019">
    <property type="protein sequence ID" value="EEZ60385.1"/>
    <property type="molecule type" value="Genomic_DNA"/>
</dbReference>
<evidence type="ECO:0000256" key="1">
    <source>
        <dbReference type="SAM" id="MobiDB-lite"/>
    </source>
</evidence>